<organism evidence="1 2">
    <name type="scientific">Prorocentrum cordatum</name>
    <dbReference type="NCBI Taxonomy" id="2364126"/>
    <lineage>
        <taxon>Eukaryota</taxon>
        <taxon>Sar</taxon>
        <taxon>Alveolata</taxon>
        <taxon>Dinophyceae</taxon>
        <taxon>Prorocentrales</taxon>
        <taxon>Prorocentraceae</taxon>
        <taxon>Prorocentrum</taxon>
    </lineage>
</organism>
<evidence type="ECO:0008006" key="3">
    <source>
        <dbReference type="Google" id="ProtNLM"/>
    </source>
</evidence>
<protein>
    <recommendedName>
        <fullName evidence="3">Hexosyltransferase</fullName>
    </recommendedName>
</protein>
<dbReference type="EMBL" id="CAUYUJ010019293">
    <property type="protein sequence ID" value="CAK0890068.1"/>
    <property type="molecule type" value="Genomic_DNA"/>
</dbReference>
<evidence type="ECO:0000313" key="2">
    <source>
        <dbReference type="Proteomes" id="UP001189429"/>
    </source>
</evidence>
<keyword evidence="2" id="KW-1185">Reference proteome</keyword>
<comment type="caution">
    <text evidence="1">The sequence shown here is derived from an EMBL/GenBank/DDBJ whole genome shotgun (WGS) entry which is preliminary data.</text>
</comment>
<accession>A0ABN9WTE5</accession>
<proteinExistence type="predicted"/>
<name>A0ABN9WTE5_9DINO</name>
<reference evidence="1" key="1">
    <citation type="submission" date="2023-10" db="EMBL/GenBank/DDBJ databases">
        <authorList>
            <person name="Chen Y."/>
            <person name="Shah S."/>
            <person name="Dougan E. K."/>
            <person name="Thang M."/>
            <person name="Chan C."/>
        </authorList>
    </citation>
    <scope>NUCLEOTIDE SEQUENCE [LARGE SCALE GENOMIC DNA]</scope>
</reference>
<gene>
    <name evidence="1" type="ORF">PCOR1329_LOCUS70394</name>
</gene>
<dbReference type="Proteomes" id="UP001189429">
    <property type="component" value="Unassembled WGS sequence"/>
</dbReference>
<evidence type="ECO:0000313" key="1">
    <source>
        <dbReference type="EMBL" id="CAK0890068.1"/>
    </source>
</evidence>
<sequence length="406" mass="43656">MAPHRRSEFMPLSSDSDAAALASGWSTGRVLGCAALACAACAGGGFAAGRGAGSLGGGLAARRDLLQVLAKPAREKCSDVTADCFDTACCDVAGFTCFVTTTPGSAKCMKNCTPSETTACAVPVPKAGEPMYLDNAVAPGTSMYCFSVYMADTGSDGKTERPDELNLLKAAYDRKIGIFACEQWGIFSDKPGDLKPGVPFVAVDDADGDFHILKRKETGTWINTGLHTQVWKAIRAAGDYQHASWVVKVDCDAVFLPSRLRPFLASQGEPGSGVPGIYLENCKYCKWGWFGNLEIMSVTAAQTLFPNIEWCKQVLDWKTGVEGGKYGPMGEDLFAQSCLDAMGVRRGGAFDTVLDAACEADRPEDQKKNKKWRPDCTERKTAAYHPMMKVGDYVKCFEKTVEAFGY</sequence>